<protein>
    <submittedName>
        <fullName evidence="1">Uncharacterized protein</fullName>
    </submittedName>
</protein>
<name>A0A4Y6RM59_9BURK</name>
<dbReference type="KEGG" id="jas:FJQ89_25160"/>
<reference evidence="1 2" key="1">
    <citation type="submission" date="2019-06" db="EMBL/GenBank/DDBJ databases">
        <title>Complete genome sequence of Janthinobacterium sp. SNU WT3 isolated from diseased rainbow trout.</title>
        <authorList>
            <person name="Oh W.T."/>
            <person name="Park S.C."/>
        </authorList>
    </citation>
    <scope>NUCLEOTIDE SEQUENCE [LARGE SCALE GENOMIC DNA]</scope>
    <source>
        <strain evidence="1 2">SNU WT3</strain>
    </source>
</reference>
<proteinExistence type="predicted"/>
<dbReference type="EMBL" id="CP041185">
    <property type="protein sequence ID" value="QDG73355.1"/>
    <property type="molecule type" value="Genomic_DNA"/>
</dbReference>
<gene>
    <name evidence="1" type="ORF">FJQ89_25160</name>
</gene>
<sequence>MSMNELAFQERGVSGACPGDIYFTGFPGNINCLSGEKLICMKYITFPLPLPAKIVLITFSLLKRYV</sequence>
<dbReference type="Proteomes" id="UP000316665">
    <property type="component" value="Chromosome"/>
</dbReference>
<evidence type="ECO:0000313" key="2">
    <source>
        <dbReference type="Proteomes" id="UP000316665"/>
    </source>
</evidence>
<accession>A0A4Y6RM59</accession>
<evidence type="ECO:0000313" key="1">
    <source>
        <dbReference type="EMBL" id="QDG73355.1"/>
    </source>
</evidence>
<dbReference type="AlphaFoldDB" id="A0A4Y6RM59"/>
<dbReference type="RefSeq" id="WP_141172162.1">
    <property type="nucleotide sequence ID" value="NZ_CP041185.1"/>
</dbReference>
<keyword evidence="2" id="KW-1185">Reference proteome</keyword>
<organism evidence="1 2">
    <name type="scientific">Janthinobacterium tructae</name>
    <dbReference type="NCBI Taxonomy" id="2590869"/>
    <lineage>
        <taxon>Bacteria</taxon>
        <taxon>Pseudomonadati</taxon>
        <taxon>Pseudomonadota</taxon>
        <taxon>Betaproteobacteria</taxon>
        <taxon>Burkholderiales</taxon>
        <taxon>Oxalobacteraceae</taxon>
        <taxon>Janthinobacterium</taxon>
    </lineage>
</organism>